<reference evidence="2 3" key="1">
    <citation type="submission" date="2024-09" db="EMBL/GenBank/DDBJ databases">
        <authorList>
            <person name="Sun Q."/>
            <person name="Mori K."/>
        </authorList>
    </citation>
    <scope>NUCLEOTIDE SEQUENCE [LARGE SCALE GENOMIC DNA]</scope>
    <source>
        <strain evidence="2 3">TBRC 2205</strain>
    </source>
</reference>
<dbReference type="Pfam" id="PF05448">
    <property type="entry name" value="AXE1"/>
    <property type="match status" value="1"/>
</dbReference>
<proteinExistence type="predicted"/>
<dbReference type="PANTHER" id="PTHR40111:SF1">
    <property type="entry name" value="CEPHALOSPORIN-C DEACETYLASE"/>
    <property type="match status" value="1"/>
</dbReference>
<keyword evidence="3" id="KW-1185">Reference proteome</keyword>
<dbReference type="InterPro" id="IPR008391">
    <property type="entry name" value="AXE1_dom"/>
</dbReference>
<evidence type="ECO:0000313" key="3">
    <source>
        <dbReference type="Proteomes" id="UP001589894"/>
    </source>
</evidence>
<dbReference type="PANTHER" id="PTHR40111">
    <property type="entry name" value="CEPHALOSPORIN-C DEACETYLASE"/>
    <property type="match status" value="1"/>
</dbReference>
<protein>
    <submittedName>
        <fullName evidence="2">Acetylxylan esterase</fullName>
    </submittedName>
</protein>
<dbReference type="SUPFAM" id="SSF53474">
    <property type="entry name" value="alpha/beta-Hydrolases"/>
    <property type="match status" value="1"/>
</dbReference>
<dbReference type="Proteomes" id="UP001589894">
    <property type="component" value="Unassembled WGS sequence"/>
</dbReference>
<organism evidence="2 3">
    <name type="scientific">Plantactinospora siamensis</name>
    <dbReference type="NCBI Taxonomy" id="555372"/>
    <lineage>
        <taxon>Bacteria</taxon>
        <taxon>Bacillati</taxon>
        <taxon>Actinomycetota</taxon>
        <taxon>Actinomycetes</taxon>
        <taxon>Micromonosporales</taxon>
        <taxon>Micromonosporaceae</taxon>
        <taxon>Plantactinospora</taxon>
    </lineage>
</organism>
<dbReference type="InterPro" id="IPR029058">
    <property type="entry name" value="AB_hydrolase_fold"/>
</dbReference>
<dbReference type="InterPro" id="IPR039069">
    <property type="entry name" value="CE7"/>
</dbReference>
<dbReference type="Gene3D" id="3.40.50.1820">
    <property type="entry name" value="alpha/beta hydrolase"/>
    <property type="match status" value="1"/>
</dbReference>
<accession>A0ABV6P3D1</accession>
<comment type="caution">
    <text evidence="2">The sequence shown here is derived from an EMBL/GenBank/DDBJ whole genome shotgun (WGS) entry which is preliminary data.</text>
</comment>
<name>A0ABV6P3D1_9ACTN</name>
<dbReference type="RefSeq" id="WP_377342850.1">
    <property type="nucleotide sequence ID" value="NZ_JBHLUE010000026.1"/>
</dbReference>
<dbReference type="EMBL" id="JBHLUE010000026">
    <property type="protein sequence ID" value="MFC0567545.1"/>
    <property type="molecule type" value="Genomic_DNA"/>
</dbReference>
<sequence length="331" mass="35919">MLIDMSLEDLRAYRPDRVESGDFDEFWAKTLDAARSAAVPPQLTEVETGLIHVDTFDMTFSGYQGEPIKGWLRVPKHASGPLPVVLEYLGYGGGRGPAVEPTIWSSLGYAHMIMDSRGQSSYYGSADTPDGDVEPQVGGVMTRGIGAPGSYYYRRLYTDAAMAVDALRQLPAVDGQRVVVKGGSQGGGLAIAAAGLSSGLAGAIVDVPFLCGFRRATQISNEYPYREIADYLQYRRDRVAQVFTTLGYFDGVNLAARATAPTLFSTALMDSVCPPSTVFAAFNHWAGDDKRIQVYEYNGHDGGATYQLREQILFLTRVTGGPVTRGDQRAR</sequence>
<gene>
    <name evidence="2" type="ORF">ACFFHU_25835</name>
</gene>
<feature type="domain" description="Acetyl xylan esterase" evidence="1">
    <location>
        <begin position="2"/>
        <end position="316"/>
    </location>
</feature>
<evidence type="ECO:0000259" key="1">
    <source>
        <dbReference type="Pfam" id="PF05448"/>
    </source>
</evidence>
<evidence type="ECO:0000313" key="2">
    <source>
        <dbReference type="EMBL" id="MFC0567545.1"/>
    </source>
</evidence>